<feature type="non-terminal residue" evidence="14">
    <location>
        <position position="1"/>
    </location>
</feature>
<comment type="cofactor">
    <cofactor evidence="2">
        <name>Mg(2+)</name>
        <dbReference type="ChEBI" id="CHEBI:18420"/>
    </cofactor>
</comment>
<keyword evidence="10" id="KW-0520">NAD</keyword>
<reference evidence="14" key="2">
    <citation type="journal article" date="2014" name="ISME J.">
        <title>Microbial stratification in low pH oxic and suboxic macroscopic growths along an acid mine drainage.</title>
        <authorList>
            <person name="Mendez-Garcia C."/>
            <person name="Mesa V."/>
            <person name="Sprenger R.R."/>
            <person name="Richter M."/>
            <person name="Diez M.S."/>
            <person name="Solano J."/>
            <person name="Bargiela R."/>
            <person name="Golyshina O.V."/>
            <person name="Manteca A."/>
            <person name="Ramos J.L."/>
            <person name="Gallego J.R."/>
            <person name="Llorente I."/>
            <person name="Martins Dos Santos V.A."/>
            <person name="Jensen O.N."/>
            <person name="Pelaez A.I."/>
            <person name="Sanchez J."/>
            <person name="Ferrer M."/>
        </authorList>
    </citation>
    <scope>NUCLEOTIDE SEQUENCE</scope>
</reference>
<dbReference type="Gene3D" id="3.40.718.10">
    <property type="entry name" value="Isopropylmalate Dehydrogenase"/>
    <property type="match status" value="1"/>
</dbReference>
<comment type="cofactor">
    <cofactor evidence="1">
        <name>Mn(2+)</name>
        <dbReference type="ChEBI" id="CHEBI:29035"/>
    </cofactor>
</comment>
<keyword evidence="9 14" id="KW-0560">Oxidoreductase</keyword>
<dbReference type="InterPro" id="IPR029061">
    <property type="entry name" value="THDP-binding"/>
</dbReference>
<evidence type="ECO:0000256" key="12">
    <source>
        <dbReference type="SAM" id="MobiDB-lite"/>
    </source>
</evidence>
<feature type="region of interest" description="Disordered" evidence="12">
    <location>
        <begin position="149"/>
        <end position="195"/>
    </location>
</feature>
<gene>
    <name evidence="14" type="ORF">B1A_07051</name>
</gene>
<dbReference type="EC" id="1.1.1.85" evidence="4"/>
<protein>
    <recommendedName>
        <fullName evidence="4">3-isopropylmalate dehydrogenase</fullName>
        <ecNumber evidence="4">1.1.1.85</ecNumber>
    </recommendedName>
</protein>
<reference evidence="14" key="1">
    <citation type="submission" date="2013-08" db="EMBL/GenBank/DDBJ databases">
        <authorList>
            <person name="Mendez C."/>
            <person name="Richter M."/>
            <person name="Ferrer M."/>
            <person name="Sanchez J."/>
        </authorList>
    </citation>
    <scope>NUCLEOTIDE SEQUENCE</scope>
</reference>
<keyword evidence="8" id="KW-0460">Magnesium</keyword>
<organism evidence="14">
    <name type="scientific">mine drainage metagenome</name>
    <dbReference type="NCBI Taxonomy" id="410659"/>
    <lineage>
        <taxon>unclassified sequences</taxon>
        <taxon>metagenomes</taxon>
        <taxon>ecological metagenomes</taxon>
    </lineage>
</organism>
<evidence type="ECO:0000256" key="11">
    <source>
        <dbReference type="ARBA" id="ARBA00023304"/>
    </source>
</evidence>
<feature type="non-terminal residue" evidence="14">
    <location>
        <position position="239"/>
    </location>
</feature>
<evidence type="ECO:0000259" key="13">
    <source>
        <dbReference type="SMART" id="SM01329"/>
    </source>
</evidence>
<evidence type="ECO:0000256" key="9">
    <source>
        <dbReference type="ARBA" id="ARBA00023002"/>
    </source>
</evidence>
<dbReference type="SMART" id="SM01329">
    <property type="entry name" value="Iso_dh"/>
    <property type="match status" value="1"/>
</dbReference>
<comment type="subunit">
    <text evidence="3">Homodimer.</text>
</comment>
<dbReference type="SUPFAM" id="SSF53659">
    <property type="entry name" value="Isocitrate/Isopropylmalate dehydrogenase-like"/>
    <property type="match status" value="1"/>
</dbReference>
<dbReference type="PANTHER" id="PTHR42979:SF1">
    <property type="entry name" value="3-ISOPROPYLMALATE DEHYDROGENASE"/>
    <property type="match status" value="1"/>
</dbReference>
<dbReference type="GO" id="GO:0005829">
    <property type="term" value="C:cytosol"/>
    <property type="evidence" value="ECO:0007669"/>
    <property type="project" value="TreeGrafter"/>
</dbReference>
<dbReference type="AlphaFoldDB" id="T1B7Z6"/>
<dbReference type="InterPro" id="IPR019818">
    <property type="entry name" value="IsoCit/isopropylmalate_DH_CS"/>
</dbReference>
<keyword evidence="7" id="KW-0479">Metal-binding</keyword>
<evidence type="ECO:0000256" key="7">
    <source>
        <dbReference type="ARBA" id="ARBA00022723"/>
    </source>
</evidence>
<evidence type="ECO:0000256" key="2">
    <source>
        <dbReference type="ARBA" id="ARBA00001946"/>
    </source>
</evidence>
<dbReference type="InterPro" id="IPR004429">
    <property type="entry name" value="Isopropylmalate_DH"/>
</dbReference>
<evidence type="ECO:0000256" key="1">
    <source>
        <dbReference type="ARBA" id="ARBA00001936"/>
    </source>
</evidence>
<keyword evidence="11" id="KW-0100">Branched-chain amino acid biosynthesis</keyword>
<dbReference type="GO" id="GO:0051287">
    <property type="term" value="F:NAD binding"/>
    <property type="evidence" value="ECO:0007669"/>
    <property type="project" value="InterPro"/>
</dbReference>
<feature type="domain" description="Isopropylmalate dehydrogenase-like" evidence="13">
    <location>
        <begin position="1"/>
        <end position="166"/>
    </location>
</feature>
<dbReference type="EMBL" id="AUZX01005099">
    <property type="protein sequence ID" value="EQD69056.1"/>
    <property type="molecule type" value="Genomic_DNA"/>
</dbReference>
<dbReference type="PANTHER" id="PTHR42979">
    <property type="entry name" value="3-ISOPROPYLMALATE DEHYDROGENASE"/>
    <property type="match status" value="1"/>
</dbReference>
<evidence type="ECO:0000256" key="8">
    <source>
        <dbReference type="ARBA" id="ARBA00022842"/>
    </source>
</evidence>
<evidence type="ECO:0000256" key="6">
    <source>
        <dbReference type="ARBA" id="ARBA00022605"/>
    </source>
</evidence>
<keyword evidence="5" id="KW-0432">Leucine biosynthesis</keyword>
<keyword evidence="6" id="KW-0028">Amino-acid biosynthesis</keyword>
<proteinExistence type="predicted"/>
<name>T1B7Z6_9ZZZZ</name>
<evidence type="ECO:0000256" key="5">
    <source>
        <dbReference type="ARBA" id="ARBA00022430"/>
    </source>
</evidence>
<evidence type="ECO:0000256" key="4">
    <source>
        <dbReference type="ARBA" id="ARBA00013101"/>
    </source>
</evidence>
<dbReference type="GO" id="GO:0003862">
    <property type="term" value="F:3-isopropylmalate dehydrogenase activity"/>
    <property type="evidence" value="ECO:0007669"/>
    <property type="project" value="UniProtKB-EC"/>
</dbReference>
<dbReference type="GO" id="GO:0000287">
    <property type="term" value="F:magnesium ion binding"/>
    <property type="evidence" value="ECO:0007669"/>
    <property type="project" value="InterPro"/>
</dbReference>
<dbReference type="PROSITE" id="PS00470">
    <property type="entry name" value="IDH_IMDH"/>
    <property type="match status" value="1"/>
</dbReference>
<evidence type="ECO:0000256" key="10">
    <source>
        <dbReference type="ARBA" id="ARBA00023027"/>
    </source>
</evidence>
<evidence type="ECO:0000313" key="14">
    <source>
        <dbReference type="EMBL" id="EQD69056.1"/>
    </source>
</evidence>
<dbReference type="Pfam" id="PF00180">
    <property type="entry name" value="Iso_dh"/>
    <property type="match status" value="1"/>
</dbReference>
<dbReference type="SUPFAM" id="SSF52518">
    <property type="entry name" value="Thiamin diphosphate-binding fold (THDP-binding)"/>
    <property type="match status" value="1"/>
</dbReference>
<comment type="caution">
    <text evidence="14">The sequence shown here is derived from an EMBL/GenBank/DDBJ whole genome shotgun (WGS) entry which is preliminary data.</text>
</comment>
<feature type="compositionally biased region" description="Basic residues" evidence="12">
    <location>
        <begin position="168"/>
        <end position="178"/>
    </location>
</feature>
<sequence length="239" mass="25910">ALRRRGKVTSVDKRNVLETSRLWREVVDDVSQEYPDVQVEHQLVDSMAMLLVLRPQAFDVVLAENMFGDILSDELGGVVGSLGVMASASLGDGTPGLYEPVHGSAPDIAGKDLANPLGAILSLAMLAEHSLDLPWIARAIEGASGRCSPRACAQRHRGGHARRDTGRHPRHGRAHRGLARPEPPHPAGPQRGPTSERRWTVMWDTGAHTLLQCLQEEGVEVIFGYPGGAVLPIYDALYD</sequence>
<accession>T1B7Z6</accession>
<dbReference type="Gene3D" id="3.40.50.970">
    <property type="match status" value="1"/>
</dbReference>
<dbReference type="InterPro" id="IPR024084">
    <property type="entry name" value="IsoPropMal-DH-like_dom"/>
</dbReference>
<evidence type="ECO:0000256" key="3">
    <source>
        <dbReference type="ARBA" id="ARBA00011738"/>
    </source>
</evidence>
<dbReference type="GO" id="GO:0009098">
    <property type="term" value="P:L-leucine biosynthetic process"/>
    <property type="evidence" value="ECO:0007669"/>
    <property type="project" value="UniProtKB-KW"/>
</dbReference>